<evidence type="ECO:0000256" key="4">
    <source>
        <dbReference type="PROSITE-ProRule" id="PRU01161"/>
    </source>
</evidence>
<feature type="active site" description="Proton acceptor" evidence="4">
    <location>
        <position position="162"/>
    </location>
</feature>
<accession>A0A0C2GJP1</accession>
<dbReference type="PANTHER" id="PTHR14226:SF29">
    <property type="entry name" value="NEUROPATHY TARGET ESTERASE SWS"/>
    <property type="match status" value="1"/>
</dbReference>
<dbReference type="InterPro" id="IPR050301">
    <property type="entry name" value="NTE"/>
</dbReference>
<evidence type="ECO:0000256" key="1">
    <source>
        <dbReference type="ARBA" id="ARBA00022801"/>
    </source>
</evidence>
<dbReference type="Proteomes" id="UP000054047">
    <property type="component" value="Unassembled WGS sequence"/>
</dbReference>
<keyword evidence="1 4" id="KW-0378">Hydrolase</keyword>
<feature type="region of interest" description="Disordered" evidence="5">
    <location>
        <begin position="325"/>
        <end position="355"/>
    </location>
</feature>
<dbReference type="GO" id="GO:0016042">
    <property type="term" value="P:lipid catabolic process"/>
    <property type="evidence" value="ECO:0007669"/>
    <property type="project" value="UniProtKB-UniRule"/>
</dbReference>
<keyword evidence="2 4" id="KW-0442">Lipid degradation</keyword>
<organism evidence="7 8">
    <name type="scientific">Ancylostoma duodenale</name>
    <dbReference type="NCBI Taxonomy" id="51022"/>
    <lineage>
        <taxon>Eukaryota</taxon>
        <taxon>Metazoa</taxon>
        <taxon>Ecdysozoa</taxon>
        <taxon>Nematoda</taxon>
        <taxon>Chromadorea</taxon>
        <taxon>Rhabditida</taxon>
        <taxon>Rhabditina</taxon>
        <taxon>Rhabditomorpha</taxon>
        <taxon>Strongyloidea</taxon>
        <taxon>Ancylostomatidae</taxon>
        <taxon>Ancylostomatinae</taxon>
        <taxon>Ancylostoma</taxon>
    </lineage>
</organism>
<dbReference type="InterPro" id="IPR016035">
    <property type="entry name" value="Acyl_Trfase/lysoPLipase"/>
</dbReference>
<protein>
    <submittedName>
        <fullName evidence="7">Phospholipase, patatin family</fullName>
    </submittedName>
</protein>
<gene>
    <name evidence="7" type="ORF">ANCDUO_10684</name>
</gene>
<evidence type="ECO:0000313" key="8">
    <source>
        <dbReference type="Proteomes" id="UP000054047"/>
    </source>
</evidence>
<evidence type="ECO:0000256" key="5">
    <source>
        <dbReference type="SAM" id="MobiDB-lite"/>
    </source>
</evidence>
<dbReference type="SUPFAM" id="SSF52151">
    <property type="entry name" value="FabD/lysophospholipase-like"/>
    <property type="match status" value="1"/>
</dbReference>
<evidence type="ECO:0000256" key="3">
    <source>
        <dbReference type="ARBA" id="ARBA00023098"/>
    </source>
</evidence>
<feature type="short sequence motif" description="GXSXG" evidence="4">
    <location>
        <begin position="41"/>
        <end position="45"/>
    </location>
</feature>
<feature type="short sequence motif" description="DGA/G" evidence="4">
    <location>
        <begin position="162"/>
        <end position="164"/>
    </location>
</feature>
<dbReference type="GO" id="GO:0005783">
    <property type="term" value="C:endoplasmic reticulum"/>
    <property type="evidence" value="ECO:0007669"/>
    <property type="project" value="TreeGrafter"/>
</dbReference>
<dbReference type="GO" id="GO:0004622">
    <property type="term" value="F:phosphatidylcholine lysophospholipase activity"/>
    <property type="evidence" value="ECO:0007669"/>
    <property type="project" value="TreeGrafter"/>
</dbReference>
<evidence type="ECO:0000256" key="2">
    <source>
        <dbReference type="ARBA" id="ARBA00022963"/>
    </source>
</evidence>
<dbReference type="AlphaFoldDB" id="A0A0C2GJP1"/>
<keyword evidence="8" id="KW-1185">Reference proteome</keyword>
<reference evidence="7 8" key="1">
    <citation type="submission" date="2013-12" db="EMBL/GenBank/DDBJ databases">
        <title>Draft genome of the parsitic nematode Ancylostoma duodenale.</title>
        <authorList>
            <person name="Mitreva M."/>
        </authorList>
    </citation>
    <scope>NUCLEOTIDE SEQUENCE [LARGE SCALE GENOMIC DNA]</scope>
    <source>
        <strain evidence="7 8">Zhejiang</strain>
    </source>
</reference>
<evidence type="ECO:0000259" key="6">
    <source>
        <dbReference type="PROSITE" id="PS51635"/>
    </source>
</evidence>
<name>A0A0C2GJP1_9BILA</name>
<dbReference type="InterPro" id="IPR002641">
    <property type="entry name" value="PNPLA_dom"/>
</dbReference>
<dbReference type="Pfam" id="PF01734">
    <property type="entry name" value="Patatin"/>
    <property type="match status" value="1"/>
</dbReference>
<feature type="active site" description="Nucleophile" evidence="4">
    <location>
        <position position="43"/>
    </location>
</feature>
<feature type="domain" description="PNPLA" evidence="6">
    <location>
        <begin position="10"/>
        <end position="175"/>
    </location>
</feature>
<proteinExistence type="predicted"/>
<dbReference type="PANTHER" id="PTHR14226">
    <property type="entry name" value="NEUROPATHY TARGET ESTERASE/SWISS CHEESE D.MELANOGASTER"/>
    <property type="match status" value="1"/>
</dbReference>
<comment type="caution">
    <text evidence="4">Lacks conserved residue(s) required for the propagation of feature annotation.</text>
</comment>
<evidence type="ECO:0000313" key="7">
    <source>
        <dbReference type="EMBL" id="KIH59099.1"/>
    </source>
</evidence>
<dbReference type="OrthoDB" id="421051at2759"/>
<keyword evidence="3 4" id="KW-0443">Lipid metabolism</keyword>
<dbReference type="EMBL" id="KN732337">
    <property type="protein sequence ID" value="KIH59099.1"/>
    <property type="molecule type" value="Genomic_DNA"/>
</dbReference>
<dbReference type="PROSITE" id="PS51635">
    <property type="entry name" value="PNPLA"/>
    <property type="match status" value="1"/>
</dbReference>
<dbReference type="Gene3D" id="3.40.1090.10">
    <property type="entry name" value="Cytosolic phospholipase A2 catalytic domain"/>
    <property type="match status" value="1"/>
</dbReference>
<sequence>MYCKQPSMPQQNGLNAGRGAAHVGILRALRERGVPVDIVGGTSIGALIGGVYAATPDERVEERTSKWFGGMTSLWRKVLDLTYAHSAMFTGAQLNKSLQDLFGEKEIEDLWIPYFCISTDISTSEMRVHRRGPLWAYCRASMSLAGYLPPMCDPQDGHLLLDGGYVNNLPADVMRSMGAKCVIAVDVGASEETNLYNYGDSLSGTWVLMKRLNPWAEPVRILNMEEIQTIGYEYGKGKIEELMESSAFNNLLVGDGQHSRLHRQISRTNKRPNVERSTSFTDLAAALSKIPTVRPVLRHSLSAYDQAEDVFDDIDFWDHSDADNELSQSDFNDASEASEAEADLVNRYSTSTPRP</sequence>